<protein>
    <submittedName>
        <fullName evidence="1">Uncharacterized protein</fullName>
    </submittedName>
</protein>
<dbReference type="EMBL" id="SACO01000020">
    <property type="protein sequence ID" value="RVU02347.1"/>
    <property type="molecule type" value="Genomic_DNA"/>
</dbReference>
<sequence length="75" mass="8193">MIELSLNSHLRIMGGAAVPAPASVSPQCNNRSIKIAYILQMPLVFCRIFAKTADIDVSCIRQQLGKKNGNAYICQ</sequence>
<reference evidence="1 2" key="1">
    <citation type="submission" date="2019-01" db="EMBL/GenBank/DDBJ databases">
        <authorList>
            <person name="Chen W.-M."/>
        </authorList>
    </citation>
    <scope>NUCLEOTIDE SEQUENCE [LARGE SCALE GENOMIC DNA]</scope>
    <source>
        <strain evidence="1 2">FSY-9</strain>
    </source>
</reference>
<dbReference type="AlphaFoldDB" id="A0A437MXH0"/>
<accession>A0A437MXH0</accession>
<comment type="caution">
    <text evidence="1">The sequence shown here is derived from an EMBL/GenBank/DDBJ whole genome shotgun (WGS) entry which is preliminary data.</text>
</comment>
<proteinExistence type="predicted"/>
<gene>
    <name evidence="1" type="ORF">EOE18_17170</name>
</gene>
<name>A0A437MXH0_9SPHN</name>
<dbReference type="Proteomes" id="UP000282837">
    <property type="component" value="Unassembled WGS sequence"/>
</dbReference>
<dbReference type="RefSeq" id="WP_127711783.1">
    <property type="nucleotide sequence ID" value="NZ_SACO01000020.1"/>
</dbReference>
<organism evidence="1 2">
    <name type="scientific">Novosphingobium umbonatum</name>
    <dbReference type="NCBI Taxonomy" id="1908524"/>
    <lineage>
        <taxon>Bacteria</taxon>
        <taxon>Pseudomonadati</taxon>
        <taxon>Pseudomonadota</taxon>
        <taxon>Alphaproteobacteria</taxon>
        <taxon>Sphingomonadales</taxon>
        <taxon>Sphingomonadaceae</taxon>
        <taxon>Novosphingobium</taxon>
    </lineage>
</organism>
<evidence type="ECO:0000313" key="2">
    <source>
        <dbReference type="Proteomes" id="UP000282837"/>
    </source>
</evidence>
<keyword evidence="2" id="KW-1185">Reference proteome</keyword>
<evidence type="ECO:0000313" key="1">
    <source>
        <dbReference type="EMBL" id="RVU02347.1"/>
    </source>
</evidence>